<evidence type="ECO:0000256" key="10">
    <source>
        <dbReference type="RuleBase" id="RU365032"/>
    </source>
</evidence>
<dbReference type="GO" id="GO:0033857">
    <property type="term" value="F:5-diphosphoinositol pentakisphosphate 1-kinase activity"/>
    <property type="evidence" value="ECO:0007669"/>
    <property type="project" value="TreeGrafter"/>
</dbReference>
<dbReference type="EC" id="2.7.4.24" evidence="10"/>
<dbReference type="Proteomes" id="UP000007879">
    <property type="component" value="Unassembled WGS sequence"/>
</dbReference>
<keyword evidence="5 10" id="KW-0547">Nucleotide-binding</keyword>
<evidence type="ECO:0000256" key="2">
    <source>
        <dbReference type="ARBA" id="ARBA00005609"/>
    </source>
</evidence>
<dbReference type="InterPro" id="IPR029033">
    <property type="entry name" value="His_PPase_superfam"/>
</dbReference>
<evidence type="ECO:0000313" key="14">
    <source>
        <dbReference type="Proteomes" id="UP000007879"/>
    </source>
</evidence>
<dbReference type="Gene3D" id="3.40.50.1240">
    <property type="entry name" value="Phosphoglycerate mutase-like"/>
    <property type="match status" value="1"/>
</dbReference>
<keyword evidence="7 10" id="KW-0067">ATP-binding</keyword>
<proteinExistence type="inferred from homology"/>
<organism evidence="13 14">
    <name type="scientific">Amphimedon queenslandica</name>
    <name type="common">Sponge</name>
    <dbReference type="NCBI Taxonomy" id="400682"/>
    <lineage>
        <taxon>Eukaryota</taxon>
        <taxon>Metazoa</taxon>
        <taxon>Porifera</taxon>
        <taxon>Demospongiae</taxon>
        <taxon>Heteroscleromorpha</taxon>
        <taxon>Haplosclerida</taxon>
        <taxon>Niphatidae</taxon>
        <taxon>Amphimedon</taxon>
    </lineage>
</organism>
<dbReference type="PANTHER" id="PTHR12750">
    <property type="entry name" value="DIPHOSPHOINOSITOL PENTAKISPHOSPHATE KINASE"/>
    <property type="match status" value="1"/>
</dbReference>
<dbReference type="RefSeq" id="XP_019852345.1">
    <property type="nucleotide sequence ID" value="XM_019996786.1"/>
</dbReference>
<feature type="region of interest" description="Disordered" evidence="11">
    <location>
        <begin position="1"/>
        <end position="29"/>
    </location>
</feature>
<keyword evidence="6 10" id="KW-0418">Kinase</keyword>
<comment type="similarity">
    <text evidence="2 10">Belongs to the histidine acid phosphatase family. VIP1 subfamily.</text>
</comment>
<dbReference type="Gene3D" id="3.30.470.20">
    <property type="entry name" value="ATP-grasp fold, B domain"/>
    <property type="match status" value="1"/>
</dbReference>
<dbReference type="InterPro" id="IPR000560">
    <property type="entry name" value="His_Pase_clade-2"/>
</dbReference>
<dbReference type="GO" id="GO:0000828">
    <property type="term" value="F:inositol hexakisphosphate kinase activity"/>
    <property type="evidence" value="ECO:0007669"/>
    <property type="project" value="TreeGrafter"/>
</dbReference>
<dbReference type="GO" id="GO:0006020">
    <property type="term" value="P:inositol metabolic process"/>
    <property type="evidence" value="ECO:0007669"/>
    <property type="project" value="TreeGrafter"/>
</dbReference>
<keyword evidence="4 10" id="KW-0808">Transferase</keyword>
<dbReference type="EnsemblMetazoa" id="XM_019996786.1">
    <property type="protein sequence ID" value="XP_019852345.1"/>
    <property type="gene ID" value="LOC100635064"/>
</dbReference>
<evidence type="ECO:0000256" key="8">
    <source>
        <dbReference type="ARBA" id="ARBA00033696"/>
    </source>
</evidence>
<reference evidence="14" key="1">
    <citation type="journal article" date="2010" name="Nature">
        <title>The Amphimedon queenslandica genome and the evolution of animal complexity.</title>
        <authorList>
            <person name="Srivastava M."/>
            <person name="Simakov O."/>
            <person name="Chapman J."/>
            <person name="Fahey B."/>
            <person name="Gauthier M.E."/>
            <person name="Mitros T."/>
            <person name="Richards G.S."/>
            <person name="Conaco C."/>
            <person name="Dacre M."/>
            <person name="Hellsten U."/>
            <person name="Larroux C."/>
            <person name="Putnam N.H."/>
            <person name="Stanke M."/>
            <person name="Adamska M."/>
            <person name="Darling A."/>
            <person name="Degnan S.M."/>
            <person name="Oakley T.H."/>
            <person name="Plachetzki D.C."/>
            <person name="Zhai Y."/>
            <person name="Adamski M."/>
            <person name="Calcino A."/>
            <person name="Cummins S.F."/>
            <person name="Goodstein D.M."/>
            <person name="Harris C."/>
            <person name="Jackson D.J."/>
            <person name="Leys S.P."/>
            <person name="Shu S."/>
            <person name="Woodcroft B.J."/>
            <person name="Vervoort M."/>
            <person name="Kosik K.S."/>
            <person name="Manning G."/>
            <person name="Degnan B.M."/>
            <person name="Rokhsar D.S."/>
        </authorList>
    </citation>
    <scope>NUCLEOTIDE SEQUENCE [LARGE SCALE GENOMIC DNA]</scope>
</reference>
<reference evidence="13" key="2">
    <citation type="submission" date="2024-06" db="UniProtKB">
        <authorList>
            <consortium name="EnsemblMetazoa"/>
        </authorList>
    </citation>
    <scope>IDENTIFICATION</scope>
</reference>
<dbReference type="GO" id="GO:0005829">
    <property type="term" value="C:cytosol"/>
    <property type="evidence" value="ECO:0007669"/>
    <property type="project" value="UniProtKB-SubCell"/>
</dbReference>
<dbReference type="Gene3D" id="3.40.50.11950">
    <property type="match status" value="1"/>
</dbReference>
<dbReference type="InterPro" id="IPR040557">
    <property type="entry name" value="VIP1_N"/>
</dbReference>
<feature type="region of interest" description="Disordered" evidence="11">
    <location>
        <begin position="910"/>
        <end position="935"/>
    </location>
</feature>
<evidence type="ECO:0000256" key="3">
    <source>
        <dbReference type="ARBA" id="ARBA00022490"/>
    </source>
</evidence>
<dbReference type="CDD" id="cd07061">
    <property type="entry name" value="HP_HAP_like"/>
    <property type="match status" value="1"/>
</dbReference>
<evidence type="ECO:0000259" key="12">
    <source>
        <dbReference type="Pfam" id="PF18086"/>
    </source>
</evidence>
<dbReference type="GeneID" id="100635064"/>
<dbReference type="SUPFAM" id="SSF53254">
    <property type="entry name" value="Phosphoglycerate mutase-like"/>
    <property type="match status" value="1"/>
</dbReference>
<dbReference type="GO" id="GO:0032958">
    <property type="term" value="P:inositol phosphate biosynthetic process"/>
    <property type="evidence" value="ECO:0007669"/>
    <property type="project" value="TreeGrafter"/>
</dbReference>
<keyword evidence="3 10" id="KW-0963">Cytoplasm</keyword>
<sequence length="1024" mass="115691">MAESLSDSLSRRGLPSLKESDVSPSPSPLSSTKLFLDVELEQLADFNGVTLGVCAMNKKSFSGPMNSILTRIGSHEHVRVIIFTDNTILYKPVEEWPYCDALIAFYSKGFPLDKALRYVKLKSPKMLVNDLEMQYALMDRRKVYDILVKNGIEVPPHVICNRDGSDKGLKISEVDEDTLEVNGVTFHKPFVEKPISAEDHNIYIYFPSDYGGGCQRLFRKVKDRSSTYSNESNVRKDGSYIYEDFMATDGTDVKVYTVGPDYAHSEARKSPALDGRVDRDDRGKEKRFPVLLTTKEKVIARKVCIAFKQTVCGFDLLRSNGNSYVCDVNGFSFVKNSDKYYDDCSQIILESILSKVAPHYIPENEPSIAHLAPTVPVPIFSRGRCELRCVIGVIRHADRTPKQKMKMIVRHHYFFSLFEELGGYKKQQIKIKKPKELQKVLDIVRKLINEGEDDEIFFNKLQQLKTVLEMYDHFSGINRKVQFKLIHKDINNTPLESPALLLIAKWGGEVTPAGERVAEELGKAFRCMYPGGEGEYSLLPGSGFLRLHSTYRHDLKVYASDEGRVQLSAAAFTKGLLDLEGNMASILAHLVKMDQNTTDMLDTSSDAAESLNRVKQDLHQMLQSTRDFDAEAIKNLAPTLSPPLLAAIKEVKNPHKTCRTIQENLRTLVMSFEDIARKKSDLQLYHGESIKLAISRWKKLEKDFVLSNGKFDISKIPDIYDCIKYDLQHNRILELSDGVSLYKAVSNLADIVIPLEYGITIEDKISISKIVCRHLLKKIRADLSHTYNIGSDFIHRLDPKKSKGVISPDRCVRTRLYFTSESHIHSLVNILKYGGIPIPEENYGKLHDPPELNYLSQVVFMVFENKTEPIDSYRYRVEVHFSPGVKSRKRLLKGEPISENVSLTKLKKMPLVDTPSTGGGGNNSQPLRRRSAQSSSAAAGATWALPNLYITKSPDDDTLGLRKERLRKFVQDGPDGHRRSSLEGYKYSPPNSDSLVSVLEPLSYITSMDLHQMEKGLAKLCVDF</sequence>
<feature type="region of interest" description="Disordered" evidence="11">
    <location>
        <begin position="968"/>
        <end position="990"/>
    </location>
</feature>
<comment type="catalytic activity">
    <reaction evidence="8">
        <text>5-diphospho-1D-myo-inositol 1,2,3,4,6-pentakisphosphate + ATP + H(+) = 1,5-bis(diphospho)-1D-myo-inositol 2,3,4,6-tetrakisphosphate + ADP</text>
        <dbReference type="Rhea" id="RHEA:10276"/>
        <dbReference type="ChEBI" id="CHEBI:15378"/>
        <dbReference type="ChEBI" id="CHEBI:30616"/>
        <dbReference type="ChEBI" id="CHEBI:58628"/>
        <dbReference type="ChEBI" id="CHEBI:77983"/>
        <dbReference type="ChEBI" id="CHEBI:456216"/>
        <dbReference type="EC" id="2.7.4.24"/>
    </reaction>
    <physiologicalReaction direction="left-to-right" evidence="8">
        <dbReference type="Rhea" id="RHEA:10277"/>
    </physiologicalReaction>
</comment>
<evidence type="ECO:0000256" key="5">
    <source>
        <dbReference type="ARBA" id="ARBA00022741"/>
    </source>
</evidence>
<evidence type="ECO:0000256" key="6">
    <source>
        <dbReference type="ARBA" id="ARBA00022777"/>
    </source>
</evidence>
<dbReference type="InterPro" id="IPR037446">
    <property type="entry name" value="His_Pase_VIP1"/>
</dbReference>
<evidence type="ECO:0000256" key="7">
    <source>
        <dbReference type="ARBA" id="ARBA00022840"/>
    </source>
</evidence>
<accession>A0AAN0J5P9</accession>
<evidence type="ECO:0000256" key="1">
    <source>
        <dbReference type="ARBA" id="ARBA00004514"/>
    </source>
</evidence>
<feature type="domain" description="VIP1 N-terminal" evidence="12">
    <location>
        <begin position="49"/>
        <end position="139"/>
    </location>
</feature>
<dbReference type="PANTHER" id="PTHR12750:SF9">
    <property type="entry name" value="INOSITOL HEXAKISPHOSPHATE AND DIPHOSPHOINOSITOL-PENTAKISPHOSPHATE KINASE"/>
    <property type="match status" value="1"/>
</dbReference>
<evidence type="ECO:0000256" key="4">
    <source>
        <dbReference type="ARBA" id="ARBA00022679"/>
    </source>
</evidence>
<dbReference type="SUPFAM" id="SSF56059">
    <property type="entry name" value="Glutathione synthetase ATP-binding domain-like"/>
    <property type="match status" value="1"/>
</dbReference>
<dbReference type="GO" id="GO:0005524">
    <property type="term" value="F:ATP binding"/>
    <property type="evidence" value="ECO:0007669"/>
    <property type="project" value="UniProtKB-KW"/>
</dbReference>
<feature type="compositionally biased region" description="Basic and acidic residues" evidence="11">
    <location>
        <begin position="968"/>
        <end position="981"/>
    </location>
</feature>
<comment type="catalytic activity">
    <reaction evidence="9">
        <text>1D-myo-inositol hexakisphosphate + ATP = 1-diphospho-1D-myo-inositol 2,3,4,5,6-pentakisphosphate + ADP</text>
        <dbReference type="Rhea" id="RHEA:37459"/>
        <dbReference type="ChEBI" id="CHEBI:30616"/>
        <dbReference type="ChEBI" id="CHEBI:58130"/>
        <dbReference type="ChEBI" id="CHEBI:74946"/>
        <dbReference type="ChEBI" id="CHEBI:456216"/>
        <dbReference type="EC" id="2.7.4.24"/>
    </reaction>
    <physiologicalReaction direction="left-to-right" evidence="9">
        <dbReference type="Rhea" id="RHEA:37460"/>
    </physiologicalReaction>
</comment>
<dbReference type="FunFam" id="3.30.470.20:FF:000003">
    <property type="entry name" value="Inositol hexakisphosphate and diphosphoinositol-pentakisphosphate kinase"/>
    <property type="match status" value="1"/>
</dbReference>
<dbReference type="AlphaFoldDB" id="A0AAN0J5P9"/>
<keyword evidence="14" id="KW-1185">Reference proteome</keyword>
<evidence type="ECO:0000256" key="9">
    <source>
        <dbReference type="ARBA" id="ARBA00034629"/>
    </source>
</evidence>
<protein>
    <recommendedName>
        <fullName evidence="10">Inositol hexakisphosphate and diphosphoinositol-pentakisphosphate kinase</fullName>
        <ecNumber evidence="10">2.7.4.24</ecNumber>
    </recommendedName>
</protein>
<evidence type="ECO:0000256" key="11">
    <source>
        <dbReference type="SAM" id="MobiDB-lite"/>
    </source>
</evidence>
<dbReference type="KEGG" id="aqu:100635064"/>
<dbReference type="Pfam" id="PF00328">
    <property type="entry name" value="His_Phos_2"/>
    <property type="match status" value="1"/>
</dbReference>
<dbReference type="Pfam" id="PF18086">
    <property type="entry name" value="PPIP5K2_N"/>
    <property type="match status" value="1"/>
</dbReference>
<name>A0AAN0J5P9_AMPQE</name>
<comment type="function">
    <text evidence="10">Bifunctional inositol kinase that acts in concert with the IP6K kinases to synthesize the diphosphate group-containing inositol pyrophosphates diphosphoinositol pentakisphosphate, PP-InsP5, and bis-diphosphoinositol tetrakisphosphate, (PP)2-InsP4. PP-InsP5 and (PP)2-InsP4, also respectively called InsP7 and InsP8, may regulate a variety of cellular processes, including apoptosis, vesicle trafficking, cytoskeletal dynamics, and exocytosis. Phosphorylates inositol hexakisphosphate (InsP6).</text>
</comment>
<evidence type="ECO:0000313" key="13">
    <source>
        <dbReference type="EnsemblMetazoa" id="XP_019852345.1"/>
    </source>
</evidence>
<comment type="subcellular location">
    <subcellularLocation>
        <location evidence="1 10">Cytoplasm</location>
        <location evidence="1 10">Cytosol</location>
    </subcellularLocation>
</comment>